<organism evidence="3 4">
    <name type="scientific">Segniliparus rugosus (strain ATCC BAA-974 / DSM 45345 / CCUG 50838 / CIP 108380 / JCM 13579 / CDC 945)</name>
    <dbReference type="NCBI Taxonomy" id="679197"/>
    <lineage>
        <taxon>Bacteria</taxon>
        <taxon>Bacillati</taxon>
        <taxon>Actinomycetota</taxon>
        <taxon>Actinomycetes</taxon>
        <taxon>Mycobacteriales</taxon>
        <taxon>Segniliparaceae</taxon>
        <taxon>Segniliparus</taxon>
    </lineage>
</organism>
<dbReference type="Proteomes" id="UP000004816">
    <property type="component" value="Unassembled WGS sequence"/>
</dbReference>
<dbReference type="HOGENOM" id="CLU_076355_0_0_11"/>
<keyword evidence="2" id="KW-0732">Signal</keyword>
<sequence length="279" mass="29040">MTPAQRGAPAALAALLLAAACSPGPAPDPAASPEAPAGEYLPPPAFARHSFVWSAAAGVDLASGAAVPARALVESAILVVFARDRRSAYPGAERAYPSLAVAARSNELLGWRGAPTSDYRGTDYLKIMSVLERGDGIEVSVCWEHSHTAQLGPGEGAEGGYFQGLGMYAERVDFEKPEPAGGPAAAQRGPRQAPSGNVFGAWRAKRLLVDGPAFNGWRAEARAGSALADREADEQDAQTQRCKDESGLPSRPVENLGARTVGPDEPWLAPSPPEPGWPG</sequence>
<evidence type="ECO:0008006" key="5">
    <source>
        <dbReference type="Google" id="ProtNLM"/>
    </source>
</evidence>
<dbReference type="RefSeq" id="WP_021030060.1">
    <property type="nucleotide sequence ID" value="NZ_KI391953.1"/>
</dbReference>
<feature type="region of interest" description="Disordered" evidence="1">
    <location>
        <begin position="175"/>
        <end position="197"/>
    </location>
</feature>
<dbReference type="PROSITE" id="PS51257">
    <property type="entry name" value="PROKAR_LIPOPROTEIN"/>
    <property type="match status" value="1"/>
</dbReference>
<evidence type="ECO:0000256" key="1">
    <source>
        <dbReference type="SAM" id="MobiDB-lite"/>
    </source>
</evidence>
<dbReference type="EMBL" id="ACZI02000001">
    <property type="protein sequence ID" value="EFV13516.2"/>
    <property type="molecule type" value="Genomic_DNA"/>
</dbReference>
<feature type="chain" id="PRO_5038826655" description="Lipoprotein" evidence="2">
    <location>
        <begin position="27"/>
        <end position="279"/>
    </location>
</feature>
<reference evidence="3 4" key="1">
    <citation type="journal article" date="2011" name="Stand. Genomic Sci.">
        <title>High quality draft genome sequence of Segniliparus rugosus CDC 945(T)= (ATCC BAA-974(T)).</title>
        <authorList>
            <person name="Earl A.M."/>
            <person name="Desjardins C.A."/>
            <person name="Fitzgerald M.G."/>
            <person name="Arachchi H.M."/>
            <person name="Zeng Q."/>
            <person name="Mehta T."/>
            <person name="Griggs A."/>
            <person name="Birren B.W."/>
            <person name="Toney N.C."/>
            <person name="Carr J."/>
            <person name="Posey J."/>
            <person name="Butler W.R."/>
        </authorList>
    </citation>
    <scope>NUCLEOTIDE SEQUENCE [LARGE SCALE GENOMIC DNA]</scope>
    <source>
        <strain evidence="4">ATCC BAA-974 / DSM 45345 / CCUG 50838 / CIP 108380 / JCM 13579 / CDC 945</strain>
    </source>
</reference>
<evidence type="ECO:0000313" key="3">
    <source>
        <dbReference type="EMBL" id="EFV13516.2"/>
    </source>
</evidence>
<protein>
    <recommendedName>
        <fullName evidence="5">Lipoprotein</fullName>
    </recommendedName>
</protein>
<feature type="signal peptide" evidence="2">
    <location>
        <begin position="1"/>
        <end position="26"/>
    </location>
</feature>
<name>E5XQ57_SEGRC</name>
<feature type="region of interest" description="Disordered" evidence="1">
    <location>
        <begin position="223"/>
        <end position="279"/>
    </location>
</feature>
<gene>
    <name evidence="3" type="ORF">HMPREF9336_01629</name>
</gene>
<evidence type="ECO:0000256" key="2">
    <source>
        <dbReference type="SAM" id="SignalP"/>
    </source>
</evidence>
<accession>E5XQ57</accession>
<feature type="compositionally biased region" description="Pro residues" evidence="1">
    <location>
        <begin position="269"/>
        <end position="279"/>
    </location>
</feature>
<keyword evidence="4" id="KW-1185">Reference proteome</keyword>
<evidence type="ECO:0000313" key="4">
    <source>
        <dbReference type="Proteomes" id="UP000004816"/>
    </source>
</evidence>
<comment type="caution">
    <text evidence="3">The sequence shown here is derived from an EMBL/GenBank/DDBJ whole genome shotgun (WGS) entry which is preliminary data.</text>
</comment>
<feature type="compositionally biased region" description="Low complexity" evidence="1">
    <location>
        <begin position="179"/>
        <end position="194"/>
    </location>
</feature>
<proteinExistence type="predicted"/>
<dbReference type="STRING" id="679197.HMPREF9336_01629"/>
<dbReference type="AlphaFoldDB" id="E5XQ57"/>